<evidence type="ECO:0000313" key="5">
    <source>
        <dbReference type="Proteomes" id="UP000577956"/>
    </source>
</evidence>
<feature type="transmembrane region" description="Helical" evidence="2">
    <location>
        <begin position="101"/>
        <end position="123"/>
    </location>
</feature>
<keyword evidence="6" id="KW-1185">Reference proteome</keyword>
<dbReference type="EMBL" id="JACCBK010000001">
    <property type="protein sequence ID" value="NYD87837.1"/>
    <property type="molecule type" value="Genomic_DNA"/>
</dbReference>
<feature type="transmembrane region" description="Helical" evidence="2">
    <location>
        <begin position="135"/>
        <end position="160"/>
    </location>
</feature>
<dbReference type="RefSeq" id="WP_140460151.1">
    <property type="nucleotide sequence ID" value="NZ_BAABFI010000013.1"/>
</dbReference>
<dbReference type="Proteomes" id="UP000618382">
    <property type="component" value="Unassembled WGS sequence"/>
</dbReference>
<feature type="transmembrane region" description="Helical" evidence="2">
    <location>
        <begin position="172"/>
        <end position="196"/>
    </location>
</feature>
<organism evidence="4 5">
    <name type="scientific">Cellulomonas oligotrophica</name>
    <dbReference type="NCBI Taxonomy" id="931536"/>
    <lineage>
        <taxon>Bacteria</taxon>
        <taxon>Bacillati</taxon>
        <taxon>Actinomycetota</taxon>
        <taxon>Actinomycetes</taxon>
        <taxon>Micrococcales</taxon>
        <taxon>Cellulomonadaceae</taxon>
        <taxon>Cellulomonas</taxon>
    </lineage>
</organism>
<feature type="compositionally biased region" description="Gly residues" evidence="1">
    <location>
        <begin position="266"/>
        <end position="277"/>
    </location>
</feature>
<feature type="transmembrane region" description="Helical" evidence="2">
    <location>
        <begin position="69"/>
        <end position="89"/>
    </location>
</feature>
<dbReference type="Proteomes" id="UP000577956">
    <property type="component" value="Unassembled WGS sequence"/>
</dbReference>
<evidence type="ECO:0000313" key="6">
    <source>
        <dbReference type="Proteomes" id="UP000618382"/>
    </source>
</evidence>
<reference evidence="4 5" key="1">
    <citation type="submission" date="2020-07" db="EMBL/GenBank/DDBJ databases">
        <title>Sequencing the genomes of 1000 actinobacteria strains.</title>
        <authorList>
            <person name="Klenk H.-P."/>
        </authorList>
    </citation>
    <scope>NUCLEOTIDE SEQUENCE [LARGE SCALE GENOMIC DNA]</scope>
    <source>
        <strain evidence="4 5">DSM 24482</strain>
    </source>
</reference>
<evidence type="ECO:0000313" key="3">
    <source>
        <dbReference type="EMBL" id="GIG32956.1"/>
    </source>
</evidence>
<feature type="transmembrane region" description="Helical" evidence="2">
    <location>
        <begin position="227"/>
        <end position="252"/>
    </location>
</feature>
<protein>
    <submittedName>
        <fullName evidence="4">Uncharacterized protein</fullName>
    </submittedName>
</protein>
<keyword evidence="2" id="KW-1133">Transmembrane helix</keyword>
<proteinExistence type="predicted"/>
<feature type="region of interest" description="Disordered" evidence="1">
    <location>
        <begin position="257"/>
        <end position="277"/>
    </location>
</feature>
<feature type="transmembrane region" description="Helical" evidence="2">
    <location>
        <begin position="35"/>
        <end position="57"/>
    </location>
</feature>
<accession>A0A7Y9FIX3</accession>
<sequence>MTRASQRQARPRGWSGDPRVRAGVAPPAPAQGRRFAWWGVALQPVGVVLVLVAHGMFVDPAPRGPEGPMLLLIGALAVAGLVPVVVQGWRVGGLGAVAGRLLGWGFVQSFVGIGTALLVRVVAGMEWSQVAMFAAAAGVLAAGLWLVLFVVWFGATLLLGATGAAREDGGRLSAPALIVGGTGLALLSSLVLAVAASVADGPGGGRGGAALVEVLLWSSRVDGPAAWAARLGGVGVLLGLLGVVGGVARFLLHGRAGAGAEPQGSAGRGDGASAGRP</sequence>
<name>A0A7Y9FIX3_9CELL</name>
<keyword evidence="2" id="KW-0472">Membrane</keyword>
<dbReference type="AlphaFoldDB" id="A0A7Y9FIX3"/>
<evidence type="ECO:0000313" key="4">
    <source>
        <dbReference type="EMBL" id="NYD87837.1"/>
    </source>
</evidence>
<dbReference type="EMBL" id="BONN01000005">
    <property type="protein sequence ID" value="GIG32956.1"/>
    <property type="molecule type" value="Genomic_DNA"/>
</dbReference>
<keyword evidence="2" id="KW-0812">Transmembrane</keyword>
<gene>
    <name evidence="4" type="ORF">BKA21_003386</name>
    <name evidence="3" type="ORF">Col01nite_21150</name>
</gene>
<comment type="caution">
    <text evidence="4">The sequence shown here is derived from an EMBL/GenBank/DDBJ whole genome shotgun (WGS) entry which is preliminary data.</text>
</comment>
<reference evidence="3 6" key="2">
    <citation type="submission" date="2021-01" db="EMBL/GenBank/DDBJ databases">
        <title>Whole genome shotgun sequence of Cellulomonas oligotrophica NBRC 109435.</title>
        <authorList>
            <person name="Komaki H."/>
            <person name="Tamura T."/>
        </authorList>
    </citation>
    <scope>NUCLEOTIDE SEQUENCE [LARGE SCALE GENOMIC DNA]</scope>
    <source>
        <strain evidence="3 6">NBRC 109435</strain>
    </source>
</reference>
<feature type="region of interest" description="Disordered" evidence="1">
    <location>
        <begin position="1"/>
        <end position="23"/>
    </location>
</feature>
<evidence type="ECO:0000256" key="2">
    <source>
        <dbReference type="SAM" id="Phobius"/>
    </source>
</evidence>
<evidence type="ECO:0000256" key="1">
    <source>
        <dbReference type="SAM" id="MobiDB-lite"/>
    </source>
</evidence>